<evidence type="ECO:0000313" key="4">
    <source>
        <dbReference type="Proteomes" id="UP000192726"/>
    </source>
</evidence>
<sequence length="108" mass="10452">MEDRSGSARRPLLTAVAAASVLGALWFVPSAHASADEDGPPATTGVRTAPAVPRAAAAGVAGTNGPGRLLAVSGGPDVTPYALGGSALLALGAGLVTRSARRRPGEAA</sequence>
<dbReference type="Proteomes" id="UP000192726">
    <property type="component" value="Chromosome"/>
</dbReference>
<gene>
    <name evidence="3" type="ORF">B1H19_25855</name>
</gene>
<keyword evidence="1" id="KW-0812">Transmembrane</keyword>
<feature type="signal peptide" evidence="2">
    <location>
        <begin position="1"/>
        <end position="33"/>
    </location>
</feature>
<keyword evidence="4" id="KW-1185">Reference proteome</keyword>
<accession>A0A1V0TW86</accession>
<evidence type="ECO:0000313" key="3">
    <source>
        <dbReference type="EMBL" id="ARF57137.1"/>
    </source>
</evidence>
<dbReference type="RefSeq" id="WP_083107147.1">
    <property type="nucleotide sequence ID" value="NZ_CP020569.1"/>
</dbReference>
<dbReference type="AlphaFoldDB" id="A0A1V0TW86"/>
<proteinExistence type="predicted"/>
<dbReference type="KEGG" id="sgv:B1H19_25855"/>
<reference evidence="3 4" key="1">
    <citation type="submission" date="2017-04" db="EMBL/GenBank/DDBJ databases">
        <title>Complete Genome Sequence of Streptomyces gilvosporeus F607, a Capable Producer of Natamycin.</title>
        <authorList>
            <person name="Zong G."/>
            <person name="Zhong C."/>
            <person name="Fu J."/>
            <person name="Qin R."/>
            <person name="Cao G."/>
        </authorList>
    </citation>
    <scope>NUCLEOTIDE SEQUENCE [LARGE SCALE GENOMIC DNA]</scope>
    <source>
        <strain evidence="3 4">F607</strain>
    </source>
</reference>
<dbReference type="OrthoDB" id="4268100at2"/>
<evidence type="ECO:0008006" key="5">
    <source>
        <dbReference type="Google" id="ProtNLM"/>
    </source>
</evidence>
<evidence type="ECO:0000256" key="2">
    <source>
        <dbReference type="SAM" id="SignalP"/>
    </source>
</evidence>
<protein>
    <recommendedName>
        <fullName evidence="5">LPXTG cell wall anchor domain-containing protein</fullName>
    </recommendedName>
</protein>
<feature type="transmembrane region" description="Helical" evidence="1">
    <location>
        <begin position="78"/>
        <end position="96"/>
    </location>
</feature>
<keyword evidence="2" id="KW-0732">Signal</keyword>
<keyword evidence="1" id="KW-0472">Membrane</keyword>
<dbReference type="InterPro" id="IPR006311">
    <property type="entry name" value="TAT_signal"/>
</dbReference>
<name>A0A1V0TW86_9ACTN</name>
<dbReference type="EMBL" id="CP020569">
    <property type="protein sequence ID" value="ARF57137.1"/>
    <property type="molecule type" value="Genomic_DNA"/>
</dbReference>
<keyword evidence="1" id="KW-1133">Transmembrane helix</keyword>
<organism evidence="3 4">
    <name type="scientific">Streptomyces gilvosporeus</name>
    <dbReference type="NCBI Taxonomy" id="553510"/>
    <lineage>
        <taxon>Bacteria</taxon>
        <taxon>Bacillati</taxon>
        <taxon>Actinomycetota</taxon>
        <taxon>Actinomycetes</taxon>
        <taxon>Kitasatosporales</taxon>
        <taxon>Streptomycetaceae</taxon>
        <taxon>Streptomyces</taxon>
    </lineage>
</organism>
<feature type="chain" id="PRO_5012753184" description="LPXTG cell wall anchor domain-containing protein" evidence="2">
    <location>
        <begin position="34"/>
        <end position="108"/>
    </location>
</feature>
<evidence type="ECO:0000256" key="1">
    <source>
        <dbReference type="SAM" id="Phobius"/>
    </source>
</evidence>
<dbReference type="PROSITE" id="PS51318">
    <property type="entry name" value="TAT"/>
    <property type="match status" value="1"/>
</dbReference>